<feature type="compositionally biased region" description="Low complexity" evidence="9">
    <location>
        <begin position="265"/>
        <end position="275"/>
    </location>
</feature>
<dbReference type="EMBL" id="SWLB01000024">
    <property type="protein sequence ID" value="KAF3323147.1"/>
    <property type="molecule type" value="Genomic_DNA"/>
</dbReference>
<dbReference type="Gene3D" id="3.30.40.10">
    <property type="entry name" value="Zinc/RING finger domain, C3HC4 (zinc finger)"/>
    <property type="match status" value="1"/>
</dbReference>
<dbReference type="Proteomes" id="UP000623129">
    <property type="component" value="Unassembled WGS sequence"/>
</dbReference>
<accession>A0A833QQQ9</accession>
<dbReference type="AlphaFoldDB" id="A0A833QQQ9"/>
<dbReference type="PROSITE" id="PS50089">
    <property type="entry name" value="ZF_RING_2"/>
    <property type="match status" value="1"/>
</dbReference>
<feature type="region of interest" description="Disordered" evidence="9">
    <location>
        <begin position="289"/>
        <end position="331"/>
    </location>
</feature>
<feature type="compositionally biased region" description="Gly residues" evidence="9">
    <location>
        <begin position="295"/>
        <end position="323"/>
    </location>
</feature>
<dbReference type="InterPro" id="IPR001841">
    <property type="entry name" value="Znf_RING"/>
</dbReference>
<dbReference type="FunFam" id="3.30.40.10:FF:000022">
    <property type="entry name" value="E3 ubiquitin-protein ligase RING1-like"/>
    <property type="match status" value="1"/>
</dbReference>
<keyword evidence="12" id="KW-1185">Reference proteome</keyword>
<sequence>MSTSASDVVRRYYCHRCDLELPLPPPPSPDDDVICPLCNSGFIEELPPRNPNTNPNPLHSFDLRDPNDLSEFIGATSPLSPSPAAAPPFAVAGSDGFDPFAFLHSHLHSLVSGGASIQIVVNRGGTAGMGMGMGMGGGSMGDYFFGSGLEQLIQQLAENDPNRYGSPPTAKSAVAALPDVTITPDHLKTDSASLVQCSVCMENFEAGIVAKQLPCKHLFHKDCILPWLELHSSCPVCRYELPTDEESRQRTEPGAVGSGGGAGSGSDTSGAASPGQRVVERRFRVSLPFWPFGRSGSGPGSQGEGSGDGNTGGGTGTQGGTGTGTPMEDLD</sequence>
<evidence type="ECO:0000256" key="3">
    <source>
        <dbReference type="ARBA" id="ARBA00022679"/>
    </source>
</evidence>
<feature type="region of interest" description="Disordered" evidence="9">
    <location>
        <begin position="243"/>
        <end position="277"/>
    </location>
</feature>
<evidence type="ECO:0000256" key="6">
    <source>
        <dbReference type="ARBA" id="ARBA00022786"/>
    </source>
</evidence>
<evidence type="ECO:0000256" key="1">
    <source>
        <dbReference type="ARBA" id="ARBA00000900"/>
    </source>
</evidence>
<keyword evidence="3" id="KW-0808">Transferase</keyword>
<keyword evidence="7" id="KW-0862">Zinc</keyword>
<proteinExistence type="predicted"/>
<dbReference type="GO" id="GO:0061630">
    <property type="term" value="F:ubiquitin protein ligase activity"/>
    <property type="evidence" value="ECO:0007669"/>
    <property type="project" value="UniProtKB-EC"/>
</dbReference>
<dbReference type="Pfam" id="PF14369">
    <property type="entry name" value="Zn_ribbon_19"/>
    <property type="match status" value="1"/>
</dbReference>
<keyword evidence="6" id="KW-0833">Ubl conjugation pathway</keyword>
<keyword evidence="4" id="KW-0479">Metal-binding</keyword>
<evidence type="ECO:0000256" key="9">
    <source>
        <dbReference type="SAM" id="MobiDB-lite"/>
    </source>
</evidence>
<evidence type="ECO:0000313" key="12">
    <source>
        <dbReference type="Proteomes" id="UP000623129"/>
    </source>
</evidence>
<evidence type="ECO:0000256" key="7">
    <source>
        <dbReference type="ARBA" id="ARBA00022833"/>
    </source>
</evidence>
<dbReference type="InterPro" id="IPR013083">
    <property type="entry name" value="Znf_RING/FYVE/PHD"/>
</dbReference>
<keyword evidence="5 8" id="KW-0863">Zinc-finger</keyword>
<name>A0A833QQQ9_9POAL</name>
<evidence type="ECO:0000259" key="10">
    <source>
        <dbReference type="PROSITE" id="PS50089"/>
    </source>
</evidence>
<dbReference type="InterPro" id="IPR039525">
    <property type="entry name" value="RNF126-like_zinc-ribbon"/>
</dbReference>
<dbReference type="Pfam" id="PF13639">
    <property type="entry name" value="zf-RING_2"/>
    <property type="match status" value="1"/>
</dbReference>
<gene>
    <name evidence="11" type="ORF">FCM35_KLT13136</name>
</gene>
<feature type="domain" description="RING-type" evidence="10">
    <location>
        <begin position="197"/>
        <end position="238"/>
    </location>
</feature>
<dbReference type="SUPFAM" id="SSF57850">
    <property type="entry name" value="RING/U-box"/>
    <property type="match status" value="1"/>
</dbReference>
<comment type="caution">
    <text evidence="11">The sequence shown here is derived from an EMBL/GenBank/DDBJ whole genome shotgun (WGS) entry which is preliminary data.</text>
</comment>
<reference evidence="11" key="1">
    <citation type="submission" date="2020-01" db="EMBL/GenBank/DDBJ databases">
        <title>Genome sequence of Kobresia littledalei, the first chromosome-level genome in the family Cyperaceae.</title>
        <authorList>
            <person name="Qu G."/>
        </authorList>
    </citation>
    <scope>NUCLEOTIDE SEQUENCE</scope>
    <source>
        <strain evidence="11">C.B.Clarke</strain>
        <tissue evidence="11">Leaf</tissue>
    </source>
</reference>
<evidence type="ECO:0000256" key="8">
    <source>
        <dbReference type="PROSITE-ProRule" id="PRU00175"/>
    </source>
</evidence>
<dbReference type="GO" id="GO:0005737">
    <property type="term" value="C:cytoplasm"/>
    <property type="evidence" value="ECO:0007669"/>
    <property type="project" value="TreeGrafter"/>
</dbReference>
<evidence type="ECO:0000256" key="4">
    <source>
        <dbReference type="ARBA" id="ARBA00022723"/>
    </source>
</evidence>
<dbReference type="PANTHER" id="PTHR15710:SF208">
    <property type="entry name" value="E3 UBIQUITIN-PROTEIN LIGASE RING1-LIKE"/>
    <property type="match status" value="1"/>
</dbReference>
<dbReference type="GO" id="GO:0008270">
    <property type="term" value="F:zinc ion binding"/>
    <property type="evidence" value="ECO:0007669"/>
    <property type="project" value="UniProtKB-KW"/>
</dbReference>
<evidence type="ECO:0000256" key="5">
    <source>
        <dbReference type="ARBA" id="ARBA00022771"/>
    </source>
</evidence>
<dbReference type="EC" id="2.3.2.27" evidence="2"/>
<comment type="catalytic activity">
    <reaction evidence="1">
        <text>S-ubiquitinyl-[E2 ubiquitin-conjugating enzyme]-L-cysteine + [acceptor protein]-L-lysine = [E2 ubiquitin-conjugating enzyme]-L-cysteine + N(6)-ubiquitinyl-[acceptor protein]-L-lysine.</text>
        <dbReference type="EC" id="2.3.2.27"/>
    </reaction>
</comment>
<dbReference type="OrthoDB" id="8062037at2759"/>
<evidence type="ECO:0000313" key="11">
    <source>
        <dbReference type="EMBL" id="KAF3323147.1"/>
    </source>
</evidence>
<dbReference type="SMART" id="SM00184">
    <property type="entry name" value="RING"/>
    <property type="match status" value="1"/>
</dbReference>
<evidence type="ECO:0000256" key="2">
    <source>
        <dbReference type="ARBA" id="ARBA00012483"/>
    </source>
</evidence>
<protein>
    <recommendedName>
        <fullName evidence="2">RING-type E3 ubiquitin transferase</fullName>
        <ecNumber evidence="2">2.3.2.27</ecNumber>
    </recommendedName>
</protein>
<organism evidence="11 12">
    <name type="scientific">Carex littledalei</name>
    <dbReference type="NCBI Taxonomy" id="544730"/>
    <lineage>
        <taxon>Eukaryota</taxon>
        <taxon>Viridiplantae</taxon>
        <taxon>Streptophyta</taxon>
        <taxon>Embryophyta</taxon>
        <taxon>Tracheophyta</taxon>
        <taxon>Spermatophyta</taxon>
        <taxon>Magnoliopsida</taxon>
        <taxon>Liliopsida</taxon>
        <taxon>Poales</taxon>
        <taxon>Cyperaceae</taxon>
        <taxon>Cyperoideae</taxon>
        <taxon>Cariceae</taxon>
        <taxon>Carex</taxon>
        <taxon>Carex subgen. Euthyceras</taxon>
    </lineage>
</organism>
<dbReference type="GO" id="GO:0016567">
    <property type="term" value="P:protein ubiquitination"/>
    <property type="evidence" value="ECO:0007669"/>
    <property type="project" value="TreeGrafter"/>
</dbReference>
<dbReference type="PANTHER" id="PTHR15710">
    <property type="entry name" value="E3 UBIQUITIN-PROTEIN LIGASE PRAJA"/>
    <property type="match status" value="1"/>
</dbReference>